<name>A0ABY4R1F7_9ACTN</name>
<sequence>MSRFDHDSVRRTPFLRTSQDGGDDGFVLLETIVAISIITIVMTALAAFFVTTISTTSQERVRQQATQIADTATETIRGMHASDTYLGHTLAMTGSQFAAGALISQVSPWLADMTAATDTSTSLATPNLSTTGTTTVLNNVTYTTNTYLGWCFVPATGSTDCVKTSSATSDLRYLRAVVAVTWPDRHCPASTCAYVTSTLLSAALDPTFNINATPPAVPIVSNPGNQTSYAVNDSVSLQMAVQANTGVAPFTWSVTAGSLPPGVSMGPTGNITGSPSSQVTSQSVTITVTDAFVRSASATFTWSILPALVAADPGPQASVTGSLITPLTVTASGGAGAPYTWTDPSSSLPPGLSLATSNNNAVISGRPTTPGVYSVTLAVADKTGTRKDTVAFNWTVTYPPLAASIPTNQTSTVSTATTGLQLAAGGGDGNYVWSDPTSSLPAGLSISTAGLISGTPTTAKVNTVTLKVSDPTAGGSFSDTVTFTWTIAAKPTIGLPIAQTSTEGNTPVVAVAYTCPNTACTITLTNPVPGIGLSASSGASTTNNGTVSLVVAATSGTVYLNGQVAATAVTGTNTSATYTPKVQIVDASGATPATTTSTFSWQVFTPPTIATLGSRSVSETGTPTDGFAYTCPRPNCTIALNGTMVPGLGLSTSATNASTNAATSVTVSGNGTIYVNGLVGSTAVTGTATSATFAGLYLSIADTSGLTVANTISKATYTAYVVPTLSGTSSITTNAGSAGQGTYTYSCLAGCTATIASAPAGIGLTTTNNSTTDNTSSASKTLTATTGTTTATFYANGTVTPTATKTTYSTVITLTDAGGVTLTANVAWKVK</sequence>
<evidence type="ECO:0000313" key="2">
    <source>
        <dbReference type="EMBL" id="UQX89545.1"/>
    </source>
</evidence>
<keyword evidence="1" id="KW-0812">Transmembrane</keyword>
<feature type="transmembrane region" description="Helical" evidence="1">
    <location>
        <begin position="26"/>
        <end position="50"/>
    </location>
</feature>
<evidence type="ECO:0000313" key="3">
    <source>
        <dbReference type="Proteomes" id="UP001056336"/>
    </source>
</evidence>
<organism evidence="2 3">
    <name type="scientific">Jatrophihabitans telluris</name>
    <dbReference type="NCBI Taxonomy" id="2038343"/>
    <lineage>
        <taxon>Bacteria</taxon>
        <taxon>Bacillati</taxon>
        <taxon>Actinomycetota</taxon>
        <taxon>Actinomycetes</taxon>
        <taxon>Jatrophihabitantales</taxon>
        <taxon>Jatrophihabitantaceae</taxon>
        <taxon>Jatrophihabitans</taxon>
    </lineage>
</organism>
<reference evidence="2" key="2">
    <citation type="submission" date="2022-05" db="EMBL/GenBank/DDBJ databases">
        <authorList>
            <person name="Kim J.-S."/>
            <person name="Lee K."/>
            <person name="Suh M."/>
            <person name="Eom M."/>
            <person name="Kim J.-S."/>
            <person name="Kim D.-S."/>
            <person name="Ko S.-H."/>
            <person name="Shin Y."/>
            <person name="Lee J.-S."/>
        </authorList>
    </citation>
    <scope>NUCLEOTIDE SEQUENCE</scope>
    <source>
        <strain evidence="2">N237</strain>
    </source>
</reference>
<keyword evidence="3" id="KW-1185">Reference proteome</keyword>
<protein>
    <submittedName>
        <fullName evidence="2">Ig domain-containing protein</fullName>
    </submittedName>
</protein>
<keyword evidence="1" id="KW-1133">Transmembrane helix</keyword>
<keyword evidence="1" id="KW-0472">Membrane</keyword>
<reference evidence="2" key="1">
    <citation type="journal article" date="2018" name="Int. J. Syst. Evol. Microbiol.">
        <title>Jatrophihabitans telluris sp. nov., isolated from sediment soil of lava forest wetlands and the emended description of the genus Jatrophihabitans.</title>
        <authorList>
            <person name="Lee K.C."/>
            <person name="Suh M.K."/>
            <person name="Eom M.K."/>
            <person name="Kim K.K."/>
            <person name="Kim J.S."/>
            <person name="Kim D.S."/>
            <person name="Ko S.H."/>
            <person name="Shin Y.K."/>
            <person name="Lee J.S."/>
        </authorList>
    </citation>
    <scope>NUCLEOTIDE SEQUENCE</scope>
    <source>
        <strain evidence="2">N237</strain>
    </source>
</reference>
<accession>A0ABY4R1F7</accession>
<gene>
    <name evidence="2" type="ORF">M6D93_05930</name>
</gene>
<dbReference type="Proteomes" id="UP001056336">
    <property type="component" value="Chromosome"/>
</dbReference>
<proteinExistence type="predicted"/>
<dbReference type="InterPro" id="IPR013783">
    <property type="entry name" value="Ig-like_fold"/>
</dbReference>
<dbReference type="RefSeq" id="WP_249773441.1">
    <property type="nucleotide sequence ID" value="NZ_CP097332.1"/>
</dbReference>
<evidence type="ECO:0000256" key="1">
    <source>
        <dbReference type="SAM" id="Phobius"/>
    </source>
</evidence>
<dbReference type="Gene3D" id="2.60.40.10">
    <property type="entry name" value="Immunoglobulins"/>
    <property type="match status" value="3"/>
</dbReference>
<dbReference type="Pfam" id="PF05345">
    <property type="entry name" value="He_PIG"/>
    <property type="match status" value="3"/>
</dbReference>
<dbReference type="EMBL" id="CP097332">
    <property type="protein sequence ID" value="UQX89545.1"/>
    <property type="molecule type" value="Genomic_DNA"/>
</dbReference>